<organism evidence="1 2">
    <name type="scientific">Canariomyces notabilis</name>
    <dbReference type="NCBI Taxonomy" id="2074819"/>
    <lineage>
        <taxon>Eukaryota</taxon>
        <taxon>Fungi</taxon>
        <taxon>Dikarya</taxon>
        <taxon>Ascomycota</taxon>
        <taxon>Pezizomycotina</taxon>
        <taxon>Sordariomycetes</taxon>
        <taxon>Sordariomycetidae</taxon>
        <taxon>Sordariales</taxon>
        <taxon>Chaetomiaceae</taxon>
        <taxon>Canariomyces</taxon>
    </lineage>
</organism>
<sequence>MTLVTVHDQILDWILTGRHIIRTEYSKPNSHRHVVTRDDSALPSDDDPLIPTSAAIDLVFNEGLATWTRFVRSAESLPPQAFPAGFGDPYIMLRMKGWLIGRPLWHVPDPEHGDRVGNDSEPLPYLQYLHGVRKTFLLSYLKAIECRVLSSPASPSQGHGPWASQSALSLLTMCWSYILSARLLELQGKKVVYPPSSLLPITVKPSRPKTCDVVLDLLGASPSRKLVRWLCAILSPKLGWAANEGDFPLWAAFCSGDACFVIVSVHEQAALSNEQPPDSFEATELLIELWPRDRPGEISPSIAASFAALALPFYRQIHLIPQFVFPTLESGSRNSFTTEASQIRQYTADLRYYMTLSMHPRSPDIETNLLLLESRNLLQLAKVFAVRRPRVASWWPGIFLLGDTAILDWIARYLETLEERWAAWTGSPQSFLDVESSQRYTDPKELVHESSRTLSWRPFGTIGKEFIEPELWPWLERGHAREQHFVHNIQLGFRKDTGRFVSDVPDCLDKVPAKRPSGHRGDIKLEPSRASTLRMIHYCMEDVGGDRDISILAVPGATATHG</sequence>
<evidence type="ECO:0000313" key="1">
    <source>
        <dbReference type="EMBL" id="KAK4113739.1"/>
    </source>
</evidence>
<dbReference type="AlphaFoldDB" id="A0AAN6YUQ4"/>
<evidence type="ECO:0000313" key="2">
    <source>
        <dbReference type="Proteomes" id="UP001302812"/>
    </source>
</evidence>
<reference evidence="1" key="2">
    <citation type="submission" date="2023-05" db="EMBL/GenBank/DDBJ databases">
        <authorList>
            <consortium name="Lawrence Berkeley National Laboratory"/>
            <person name="Steindorff A."/>
            <person name="Hensen N."/>
            <person name="Bonometti L."/>
            <person name="Westerberg I."/>
            <person name="Brannstrom I.O."/>
            <person name="Guillou S."/>
            <person name="Cros-Aarteil S."/>
            <person name="Calhoun S."/>
            <person name="Haridas S."/>
            <person name="Kuo A."/>
            <person name="Mondo S."/>
            <person name="Pangilinan J."/>
            <person name="Riley R."/>
            <person name="Labutti K."/>
            <person name="Andreopoulos B."/>
            <person name="Lipzen A."/>
            <person name="Chen C."/>
            <person name="Yanf M."/>
            <person name="Daum C."/>
            <person name="Ng V."/>
            <person name="Clum A."/>
            <person name="Ohm R."/>
            <person name="Martin F."/>
            <person name="Silar P."/>
            <person name="Natvig D."/>
            <person name="Lalanne C."/>
            <person name="Gautier V."/>
            <person name="Ament-Velasquez S.L."/>
            <person name="Kruys A."/>
            <person name="Hutchinson M.I."/>
            <person name="Powell A.J."/>
            <person name="Barry K."/>
            <person name="Miller A.N."/>
            <person name="Grigoriev I.V."/>
            <person name="Debuchy R."/>
            <person name="Gladieux P."/>
            <person name="Thoren M.H."/>
            <person name="Johannesson H."/>
        </authorList>
    </citation>
    <scope>NUCLEOTIDE SEQUENCE</scope>
    <source>
        <strain evidence="1">CBS 508.74</strain>
    </source>
</reference>
<dbReference type="EMBL" id="MU853338">
    <property type="protein sequence ID" value="KAK4113739.1"/>
    <property type="molecule type" value="Genomic_DNA"/>
</dbReference>
<dbReference type="RefSeq" id="XP_064671309.1">
    <property type="nucleotide sequence ID" value="XM_064816708.1"/>
</dbReference>
<accession>A0AAN6YUQ4</accession>
<dbReference type="GeneID" id="89940833"/>
<comment type="caution">
    <text evidence="1">The sequence shown here is derived from an EMBL/GenBank/DDBJ whole genome shotgun (WGS) entry which is preliminary data.</text>
</comment>
<keyword evidence="2" id="KW-1185">Reference proteome</keyword>
<name>A0AAN6YUQ4_9PEZI</name>
<protein>
    <submittedName>
        <fullName evidence="1">Uncharacterized protein</fullName>
    </submittedName>
</protein>
<gene>
    <name evidence="1" type="ORF">N656DRAFT_788667</name>
</gene>
<reference evidence="1" key="1">
    <citation type="journal article" date="2023" name="Mol. Phylogenet. Evol.">
        <title>Genome-scale phylogeny and comparative genomics of the fungal order Sordariales.</title>
        <authorList>
            <person name="Hensen N."/>
            <person name="Bonometti L."/>
            <person name="Westerberg I."/>
            <person name="Brannstrom I.O."/>
            <person name="Guillou S."/>
            <person name="Cros-Aarteil S."/>
            <person name="Calhoun S."/>
            <person name="Haridas S."/>
            <person name="Kuo A."/>
            <person name="Mondo S."/>
            <person name="Pangilinan J."/>
            <person name="Riley R."/>
            <person name="LaButti K."/>
            <person name="Andreopoulos B."/>
            <person name="Lipzen A."/>
            <person name="Chen C."/>
            <person name="Yan M."/>
            <person name="Daum C."/>
            <person name="Ng V."/>
            <person name="Clum A."/>
            <person name="Steindorff A."/>
            <person name="Ohm R.A."/>
            <person name="Martin F."/>
            <person name="Silar P."/>
            <person name="Natvig D.O."/>
            <person name="Lalanne C."/>
            <person name="Gautier V."/>
            <person name="Ament-Velasquez S.L."/>
            <person name="Kruys A."/>
            <person name="Hutchinson M.I."/>
            <person name="Powell A.J."/>
            <person name="Barry K."/>
            <person name="Miller A.N."/>
            <person name="Grigoriev I.V."/>
            <person name="Debuchy R."/>
            <person name="Gladieux P."/>
            <person name="Hiltunen Thoren M."/>
            <person name="Johannesson H."/>
        </authorList>
    </citation>
    <scope>NUCLEOTIDE SEQUENCE</scope>
    <source>
        <strain evidence="1">CBS 508.74</strain>
    </source>
</reference>
<dbReference type="Proteomes" id="UP001302812">
    <property type="component" value="Unassembled WGS sequence"/>
</dbReference>
<proteinExistence type="predicted"/>